<dbReference type="AlphaFoldDB" id="A0A9W7HK13"/>
<gene>
    <name evidence="2" type="ORF">HRI_001547400</name>
</gene>
<dbReference type="PANTHER" id="PTHR33676:SF17">
    <property type="entry name" value="COLD-REGULATED PROTEIN 28"/>
    <property type="match status" value="1"/>
</dbReference>
<feature type="region of interest" description="Disordered" evidence="1">
    <location>
        <begin position="1"/>
        <end position="54"/>
    </location>
</feature>
<evidence type="ECO:0000313" key="2">
    <source>
        <dbReference type="EMBL" id="GMI78781.1"/>
    </source>
</evidence>
<dbReference type="GO" id="GO:0042752">
    <property type="term" value="P:regulation of circadian rhythm"/>
    <property type="evidence" value="ECO:0007669"/>
    <property type="project" value="InterPro"/>
</dbReference>
<proteinExistence type="predicted"/>
<protein>
    <submittedName>
        <fullName evidence="2">Uncharacterized protein</fullName>
    </submittedName>
</protein>
<sequence>MGDNLRRSFPFPSRRFLDPQPFVPELTRTNSDSSDSGVTIQNFRDPTADSQPQGQSMVWTNEMHNSYLNFLEASFVKQLHYSKRFHGCYQQVGMSEQCPFPQQPAEGHHSSYQFSVLQDGCDQKMNYKSNDHFLESTAESGAVVESPRLRGLTSEYKSSITTFPVSRENVVLNDGIYLGSNTNFSCKSAVNSEQNPIIDSCNHRLGSSTAEVSDQNFVDEDQEEKTSGISGAQRLKITTVRNASSNSQVAPVGKLHTMDDSIISYTSAKRGKKKLLSDHPESLTDPKSDIHYFLRES</sequence>
<dbReference type="GO" id="GO:0009409">
    <property type="term" value="P:response to cold"/>
    <property type="evidence" value="ECO:0007669"/>
    <property type="project" value="InterPro"/>
</dbReference>
<feature type="compositionally biased region" description="Basic and acidic residues" evidence="1">
    <location>
        <begin position="275"/>
        <end position="288"/>
    </location>
</feature>
<reference evidence="2" key="1">
    <citation type="submission" date="2023-05" db="EMBL/GenBank/DDBJ databases">
        <title>Genome and transcriptome analyses reveal genes involved in the formation of fine ridges on petal epidermal cells in Hibiscus trionum.</title>
        <authorList>
            <person name="Koshimizu S."/>
            <person name="Masuda S."/>
            <person name="Ishii T."/>
            <person name="Shirasu K."/>
            <person name="Hoshino A."/>
            <person name="Arita M."/>
        </authorList>
    </citation>
    <scope>NUCLEOTIDE SEQUENCE</scope>
    <source>
        <strain evidence="2">Hamamatsu line</strain>
    </source>
</reference>
<evidence type="ECO:0000256" key="1">
    <source>
        <dbReference type="SAM" id="MobiDB-lite"/>
    </source>
</evidence>
<feature type="compositionally biased region" description="Polar residues" evidence="1">
    <location>
        <begin position="27"/>
        <end position="54"/>
    </location>
</feature>
<comment type="caution">
    <text evidence="2">The sequence shown here is derived from an EMBL/GenBank/DDBJ whole genome shotgun (WGS) entry which is preliminary data.</text>
</comment>
<evidence type="ECO:0000313" key="3">
    <source>
        <dbReference type="Proteomes" id="UP001165190"/>
    </source>
</evidence>
<organism evidence="2 3">
    <name type="scientific">Hibiscus trionum</name>
    <name type="common">Flower of an hour</name>
    <dbReference type="NCBI Taxonomy" id="183268"/>
    <lineage>
        <taxon>Eukaryota</taxon>
        <taxon>Viridiplantae</taxon>
        <taxon>Streptophyta</taxon>
        <taxon>Embryophyta</taxon>
        <taxon>Tracheophyta</taxon>
        <taxon>Spermatophyta</taxon>
        <taxon>Magnoliopsida</taxon>
        <taxon>eudicotyledons</taxon>
        <taxon>Gunneridae</taxon>
        <taxon>Pentapetalae</taxon>
        <taxon>rosids</taxon>
        <taxon>malvids</taxon>
        <taxon>Malvales</taxon>
        <taxon>Malvaceae</taxon>
        <taxon>Malvoideae</taxon>
        <taxon>Hibiscus</taxon>
    </lineage>
</organism>
<dbReference type="InterPro" id="IPR044678">
    <property type="entry name" value="COR27/28"/>
</dbReference>
<dbReference type="EMBL" id="BSYR01000016">
    <property type="protein sequence ID" value="GMI78781.1"/>
    <property type="molecule type" value="Genomic_DNA"/>
</dbReference>
<feature type="region of interest" description="Disordered" evidence="1">
    <location>
        <begin position="269"/>
        <end position="288"/>
    </location>
</feature>
<dbReference type="OrthoDB" id="1104553at2759"/>
<dbReference type="Proteomes" id="UP001165190">
    <property type="component" value="Unassembled WGS sequence"/>
</dbReference>
<dbReference type="PANTHER" id="PTHR33676">
    <property type="entry name" value="COLD REGULATED PROTEIN 27"/>
    <property type="match status" value="1"/>
</dbReference>
<name>A0A9W7HK13_HIBTR</name>
<keyword evidence="3" id="KW-1185">Reference proteome</keyword>
<accession>A0A9W7HK13</accession>